<organism evidence="2 3">
    <name type="scientific">Chloropicon roscoffensis</name>
    <dbReference type="NCBI Taxonomy" id="1461544"/>
    <lineage>
        <taxon>Eukaryota</taxon>
        <taxon>Viridiplantae</taxon>
        <taxon>Chlorophyta</taxon>
        <taxon>Chloropicophyceae</taxon>
        <taxon>Chloropicales</taxon>
        <taxon>Chloropicaceae</taxon>
        <taxon>Chloropicon</taxon>
    </lineage>
</organism>
<dbReference type="AlphaFoldDB" id="A0AAX4PLI7"/>
<dbReference type="InterPro" id="IPR029063">
    <property type="entry name" value="SAM-dependent_MTases_sf"/>
</dbReference>
<dbReference type="EMBL" id="CP151517">
    <property type="protein sequence ID" value="WZN67016.1"/>
    <property type="molecule type" value="Genomic_DNA"/>
</dbReference>
<evidence type="ECO:0000259" key="1">
    <source>
        <dbReference type="Pfam" id="PF05050"/>
    </source>
</evidence>
<evidence type="ECO:0000313" key="2">
    <source>
        <dbReference type="EMBL" id="WZN67016.1"/>
    </source>
</evidence>
<dbReference type="Proteomes" id="UP001472866">
    <property type="component" value="Chromosome 17"/>
</dbReference>
<dbReference type="GO" id="GO:0005789">
    <property type="term" value="C:endoplasmic reticulum membrane"/>
    <property type="evidence" value="ECO:0007669"/>
    <property type="project" value="TreeGrafter"/>
</dbReference>
<dbReference type="GO" id="GO:0016197">
    <property type="term" value="P:endosomal transport"/>
    <property type="evidence" value="ECO:0007669"/>
    <property type="project" value="TreeGrafter"/>
</dbReference>
<protein>
    <submittedName>
        <fullName evidence="2">Methyltransf_21 domain-containing protein</fullName>
    </submittedName>
</protein>
<dbReference type="InterPro" id="IPR006342">
    <property type="entry name" value="FkbM_mtfrase"/>
</dbReference>
<accession>A0AAX4PLI7</accession>
<dbReference type="GO" id="GO:0005886">
    <property type="term" value="C:plasma membrane"/>
    <property type="evidence" value="ECO:0007669"/>
    <property type="project" value="TreeGrafter"/>
</dbReference>
<dbReference type="InterPro" id="IPR053202">
    <property type="entry name" value="EGF_Rcpt_Signaling_Reg"/>
</dbReference>
<sequence>MANQIEAVKSHSQLGQDVWVYNALGHKRGGFFVELGAGDGIELSNTYALEKHFGWIGVCIECSRQFEALRRNRRCACDSACVSGADGESVVFLEDERYGEHNHFSGIKDKINCHQPSGKEYEVKTKTLATVLRQHNAPAVMDYLSLDTEGSELDILKAFPYQDFRFNCITVEHNFQERERAQILRLLEANAYVRVEQREWDDIYLHAEALREIRSRSG</sequence>
<dbReference type="GO" id="GO:0005794">
    <property type="term" value="C:Golgi apparatus"/>
    <property type="evidence" value="ECO:0007669"/>
    <property type="project" value="TreeGrafter"/>
</dbReference>
<dbReference type="Pfam" id="PF05050">
    <property type="entry name" value="Methyltransf_21"/>
    <property type="match status" value="1"/>
</dbReference>
<dbReference type="SUPFAM" id="SSF53335">
    <property type="entry name" value="S-adenosyl-L-methionine-dependent methyltransferases"/>
    <property type="match status" value="1"/>
</dbReference>
<dbReference type="PANTHER" id="PTHR34009:SF2">
    <property type="entry name" value="PROTEIN STAR"/>
    <property type="match status" value="1"/>
</dbReference>
<dbReference type="GO" id="GO:0006888">
    <property type="term" value="P:endoplasmic reticulum to Golgi vesicle-mediated transport"/>
    <property type="evidence" value="ECO:0007669"/>
    <property type="project" value="TreeGrafter"/>
</dbReference>
<dbReference type="Gene3D" id="3.40.50.150">
    <property type="entry name" value="Vaccinia Virus protein VP39"/>
    <property type="match status" value="1"/>
</dbReference>
<dbReference type="GO" id="GO:0031902">
    <property type="term" value="C:late endosome membrane"/>
    <property type="evidence" value="ECO:0007669"/>
    <property type="project" value="TreeGrafter"/>
</dbReference>
<keyword evidence="3" id="KW-1185">Reference proteome</keyword>
<gene>
    <name evidence="2" type="ORF">HKI87_17g85880</name>
</gene>
<name>A0AAX4PLI7_9CHLO</name>
<feature type="domain" description="Methyltransferase FkbM" evidence="1">
    <location>
        <begin position="35"/>
        <end position="192"/>
    </location>
</feature>
<evidence type="ECO:0000313" key="3">
    <source>
        <dbReference type="Proteomes" id="UP001472866"/>
    </source>
</evidence>
<proteinExistence type="predicted"/>
<dbReference type="PANTHER" id="PTHR34009">
    <property type="entry name" value="PROTEIN STAR"/>
    <property type="match status" value="1"/>
</dbReference>
<reference evidence="2 3" key="1">
    <citation type="submission" date="2024-03" db="EMBL/GenBank/DDBJ databases">
        <title>Complete genome sequence of the green alga Chloropicon roscoffensis RCC1871.</title>
        <authorList>
            <person name="Lemieux C."/>
            <person name="Pombert J.-F."/>
            <person name="Otis C."/>
            <person name="Turmel M."/>
        </authorList>
    </citation>
    <scope>NUCLEOTIDE SEQUENCE [LARGE SCALE GENOMIC DNA]</scope>
    <source>
        <strain evidence="2 3">RCC1871</strain>
    </source>
</reference>